<evidence type="ECO:0000313" key="5">
    <source>
        <dbReference type="Proteomes" id="UP001143304"/>
    </source>
</evidence>
<dbReference type="PANTHER" id="PTHR43685:SF2">
    <property type="entry name" value="GLYCOSYLTRANSFERASE 2-LIKE DOMAIN-CONTAINING PROTEIN"/>
    <property type="match status" value="1"/>
</dbReference>
<dbReference type="EMBL" id="SHNO01000001">
    <property type="protein sequence ID" value="MCX2977548.1"/>
    <property type="molecule type" value="Genomic_DNA"/>
</dbReference>
<dbReference type="Pfam" id="PF00535">
    <property type="entry name" value="Glycos_transf_2"/>
    <property type="match status" value="2"/>
</dbReference>
<keyword evidence="5" id="KW-1185">Reference proteome</keyword>
<dbReference type="InterPro" id="IPR050834">
    <property type="entry name" value="Glycosyltransf_2"/>
</dbReference>
<dbReference type="Gene3D" id="3.40.50.300">
    <property type="entry name" value="P-loop containing nucleotide triphosphate hydrolases"/>
    <property type="match status" value="1"/>
</dbReference>
<evidence type="ECO:0000259" key="3">
    <source>
        <dbReference type="Pfam" id="PF00535"/>
    </source>
</evidence>
<evidence type="ECO:0000313" key="4">
    <source>
        <dbReference type="EMBL" id="MCX2977548.1"/>
    </source>
</evidence>
<dbReference type="SUPFAM" id="SSF53448">
    <property type="entry name" value="Nucleotide-diphospho-sugar transferases"/>
    <property type="match status" value="2"/>
</dbReference>
<protein>
    <submittedName>
        <fullName evidence="4">Glycosyltransferase</fullName>
    </submittedName>
</protein>
<evidence type="ECO:0000256" key="2">
    <source>
        <dbReference type="SAM" id="MobiDB-lite"/>
    </source>
</evidence>
<feature type="domain" description="Glycosyltransferase 2-like" evidence="3">
    <location>
        <begin position="754"/>
        <end position="869"/>
    </location>
</feature>
<sequence>MQRTMSADPQKIVVVLGMHRSGTSAIAGLLEQLGASLGNCLIPAAGDNTLGFFEDADCVALNEDILNQLGLGWQSCSAIVWDEATLQLLQARFAERAIGIVRRLTRHDAPVAAVKDPRMSRLLPFWQQVFIRANVAVHYLWVTRNPNAVSQSLHARNAYSEEVSLALWARYNLDIARDTKGTECERIDFDRALSNEETLARQLASSCGLDKPERGGNPFFSPSAQHSQRDNPDNATTHSEQSLHGLCDALYDHIIAGRGTPASAGLESVLTGCAPLLNQITALVDRAKSQKDARNNDQNLLQEQLNTTRRSADLRQEELQTEIRRVAAENERMNVEREELHVEREELYAELHRLNAQVEDILSSRSWKLTSVFRFVGRKLRSLLSPRIYTKVYIQFIFSKLSHRIASFATSSRSNQAATRELARGRGRALAGALERFDQNPQELPDIDITVVTHNSSRWIEGFLNSLVEQSYPLSNIGLFVTDNHSTDDSFEKMRTLTSPYADRLREISIENGPNNGFGHGQDAAIGRGDSRFILITNIDVEFTPQSILEVVSHALRDPKDIASWELRQQPFEHPKYYDPVTLNTSWSSHACILMLRDAYESVGGYEKRIFMYGEDVELSYRLRRSGYHLKYIPSARVNHYTYEDENSFKPLQFYGSTLANAYIRLRYGNFRDILGIAKLHTLLLADGGPQAVSRYQILKNIARILVNTPYFLLSRKKPLGGANFPFRKWDYEMVREGSFYTLPEQRKIKPMVSIITRTYSGRERWLYESITSVLNQTYEHIELIIVEDGGETQKDLVERCKALFAGNHVIRYSAQPKHGRSFNGNAGLKIATGDYIMFLDDDDLLFPDHVEILAGELMAEEDISAAYGLSWEVATTYYPDEQTLYSEHMHATPDLLRQEFDREILQRHNYLPIQSVLFRRALFEHYGGFDVEMFQLEDWDLWFRYSSESNFKYIPKVTSLYRTPYNASDRASRHQLLHENYAFAKGKQAHFLRSLPIMESITDDVTS</sequence>
<dbReference type="InterPro" id="IPR001173">
    <property type="entry name" value="Glyco_trans_2-like"/>
</dbReference>
<evidence type="ECO:0000256" key="1">
    <source>
        <dbReference type="SAM" id="Coils"/>
    </source>
</evidence>
<feature type="coiled-coil region" evidence="1">
    <location>
        <begin position="316"/>
        <end position="364"/>
    </location>
</feature>
<dbReference type="InterPro" id="IPR029044">
    <property type="entry name" value="Nucleotide-diphossugar_trans"/>
</dbReference>
<gene>
    <name evidence="4" type="ORF">EYC82_09305</name>
</gene>
<keyword evidence="1" id="KW-0175">Coiled coil</keyword>
<feature type="region of interest" description="Disordered" evidence="2">
    <location>
        <begin position="207"/>
        <end position="241"/>
    </location>
</feature>
<dbReference type="Gene3D" id="3.90.550.10">
    <property type="entry name" value="Spore Coat Polysaccharide Biosynthesis Protein SpsA, Chain A"/>
    <property type="match status" value="2"/>
</dbReference>
<dbReference type="Proteomes" id="UP001143304">
    <property type="component" value="Unassembled WGS sequence"/>
</dbReference>
<dbReference type="PANTHER" id="PTHR43685">
    <property type="entry name" value="GLYCOSYLTRANSFERASE"/>
    <property type="match status" value="1"/>
</dbReference>
<name>A0ABT3T5H8_9GAMM</name>
<dbReference type="InterPro" id="IPR027417">
    <property type="entry name" value="P-loop_NTPase"/>
</dbReference>
<proteinExistence type="predicted"/>
<accession>A0ABT3T5H8</accession>
<comment type="caution">
    <text evidence="4">The sequence shown here is derived from an EMBL/GenBank/DDBJ whole genome shotgun (WGS) entry which is preliminary data.</text>
</comment>
<organism evidence="4 5">
    <name type="scientific">Candidatus Marimicrobium litorale</name>
    <dbReference type="NCBI Taxonomy" id="2518991"/>
    <lineage>
        <taxon>Bacteria</taxon>
        <taxon>Pseudomonadati</taxon>
        <taxon>Pseudomonadota</taxon>
        <taxon>Gammaproteobacteria</taxon>
        <taxon>Cellvibrionales</taxon>
        <taxon>Halieaceae</taxon>
        <taxon>Marimicrobium</taxon>
    </lineage>
</organism>
<feature type="domain" description="Glycosyltransferase 2-like" evidence="3">
    <location>
        <begin position="449"/>
        <end position="564"/>
    </location>
</feature>
<dbReference type="SUPFAM" id="SSF52540">
    <property type="entry name" value="P-loop containing nucleoside triphosphate hydrolases"/>
    <property type="match status" value="1"/>
</dbReference>
<reference evidence="4" key="1">
    <citation type="submission" date="2019-02" db="EMBL/GenBank/DDBJ databases">
        <authorList>
            <person name="Li S.-H."/>
        </authorList>
    </citation>
    <scope>NUCLEOTIDE SEQUENCE</scope>
    <source>
        <strain evidence="4">IMCC11814</strain>
    </source>
</reference>
<dbReference type="CDD" id="cd04186">
    <property type="entry name" value="GT_2_like_c"/>
    <property type="match status" value="1"/>
</dbReference>